<accession>A0A433SVE9</accession>
<comment type="caution">
    <text evidence="2">The sequence shown here is derived from an EMBL/GenBank/DDBJ whole genome shotgun (WGS) entry which is preliminary data.</text>
</comment>
<protein>
    <submittedName>
        <fullName evidence="2">Uncharacterized protein</fullName>
    </submittedName>
</protein>
<evidence type="ECO:0000256" key="1">
    <source>
        <dbReference type="SAM" id="MobiDB-lite"/>
    </source>
</evidence>
<feature type="region of interest" description="Disordered" evidence="1">
    <location>
        <begin position="1"/>
        <end position="227"/>
    </location>
</feature>
<organism evidence="2 3">
    <name type="scientific">Elysia chlorotica</name>
    <name type="common">Eastern emerald elysia</name>
    <name type="synonym">Sea slug</name>
    <dbReference type="NCBI Taxonomy" id="188477"/>
    <lineage>
        <taxon>Eukaryota</taxon>
        <taxon>Metazoa</taxon>
        <taxon>Spiralia</taxon>
        <taxon>Lophotrochozoa</taxon>
        <taxon>Mollusca</taxon>
        <taxon>Gastropoda</taxon>
        <taxon>Heterobranchia</taxon>
        <taxon>Euthyneura</taxon>
        <taxon>Panpulmonata</taxon>
        <taxon>Sacoglossa</taxon>
        <taxon>Placobranchoidea</taxon>
        <taxon>Plakobranchidae</taxon>
        <taxon>Elysia</taxon>
    </lineage>
</organism>
<feature type="compositionally biased region" description="Acidic residues" evidence="1">
    <location>
        <begin position="116"/>
        <end position="126"/>
    </location>
</feature>
<evidence type="ECO:0000313" key="3">
    <source>
        <dbReference type="Proteomes" id="UP000271974"/>
    </source>
</evidence>
<feature type="compositionally biased region" description="Polar residues" evidence="1">
    <location>
        <begin position="213"/>
        <end position="223"/>
    </location>
</feature>
<feature type="compositionally biased region" description="Low complexity" evidence="1">
    <location>
        <begin position="56"/>
        <end position="79"/>
    </location>
</feature>
<feature type="compositionally biased region" description="Low complexity" evidence="1">
    <location>
        <begin position="20"/>
        <end position="40"/>
    </location>
</feature>
<dbReference type="Proteomes" id="UP000271974">
    <property type="component" value="Unassembled WGS sequence"/>
</dbReference>
<sequence length="247" mass="25620">MRHRASRTREMAASSSTSLHQQQQQQQQQQHQQQQHQQQQAHNSAVSVAKVEEYAVESSVTVKVTPESPSPSPSLSTPVHFSAPTAVKDAPTTFAGQRSPSGGGEPAASPATAGEESGDLQQEEEGFTAQASEMVTPESPSPSPSLSTPVHFSAPTAVKDAPTTFAGQRSPSGGGEPAASPATAGEESGDLQQEEEGFTAQASEMLGEPDSSRVGTGATSTSVDPLPGSWLAARMADLTPDLQVFLS</sequence>
<dbReference type="EMBL" id="RQTK01000964">
    <property type="protein sequence ID" value="RUS73219.1"/>
    <property type="molecule type" value="Genomic_DNA"/>
</dbReference>
<gene>
    <name evidence="2" type="ORF">EGW08_019020</name>
</gene>
<feature type="compositionally biased region" description="Acidic residues" evidence="1">
    <location>
        <begin position="187"/>
        <end position="197"/>
    </location>
</feature>
<keyword evidence="3" id="KW-1185">Reference proteome</keyword>
<reference evidence="2 3" key="1">
    <citation type="submission" date="2019-01" db="EMBL/GenBank/DDBJ databases">
        <title>A draft genome assembly of the solar-powered sea slug Elysia chlorotica.</title>
        <authorList>
            <person name="Cai H."/>
            <person name="Li Q."/>
            <person name="Fang X."/>
            <person name="Li J."/>
            <person name="Curtis N.E."/>
            <person name="Altenburger A."/>
            <person name="Shibata T."/>
            <person name="Feng M."/>
            <person name="Maeda T."/>
            <person name="Schwartz J.A."/>
            <person name="Shigenobu S."/>
            <person name="Lundholm N."/>
            <person name="Nishiyama T."/>
            <person name="Yang H."/>
            <person name="Hasebe M."/>
            <person name="Li S."/>
            <person name="Pierce S.K."/>
            <person name="Wang J."/>
        </authorList>
    </citation>
    <scope>NUCLEOTIDE SEQUENCE [LARGE SCALE GENOMIC DNA]</scope>
    <source>
        <strain evidence="2">EC2010</strain>
        <tissue evidence="2">Whole organism of an adult</tissue>
    </source>
</reference>
<name>A0A433SVE9_ELYCH</name>
<proteinExistence type="predicted"/>
<dbReference type="AlphaFoldDB" id="A0A433SVE9"/>
<evidence type="ECO:0000313" key="2">
    <source>
        <dbReference type="EMBL" id="RUS73219.1"/>
    </source>
</evidence>